<name>A0A068R390_9GAMM</name>
<evidence type="ECO:0000313" key="1">
    <source>
        <dbReference type="EMBL" id="CDG20595.1"/>
    </source>
</evidence>
<dbReference type="HOGENOM" id="CLU_2686992_0_0_6"/>
<organism evidence="1 2">
    <name type="scientific">Xenorhabdus poinarii G6</name>
    <dbReference type="NCBI Taxonomy" id="1354304"/>
    <lineage>
        <taxon>Bacteria</taxon>
        <taxon>Pseudomonadati</taxon>
        <taxon>Pseudomonadota</taxon>
        <taxon>Gammaproteobacteria</taxon>
        <taxon>Enterobacterales</taxon>
        <taxon>Morganellaceae</taxon>
        <taxon>Xenorhabdus</taxon>
    </lineage>
</organism>
<keyword evidence="2" id="KW-1185">Reference proteome</keyword>
<evidence type="ECO:0000313" key="2">
    <source>
        <dbReference type="Proteomes" id="UP000032735"/>
    </source>
</evidence>
<reference evidence="1 2" key="1">
    <citation type="submission" date="2013-07" db="EMBL/GenBank/DDBJ databases">
        <authorList>
            <person name="Genoscope - CEA"/>
        </authorList>
    </citation>
    <scope>NUCLEOTIDE SEQUENCE [LARGE SCALE GENOMIC DNA]</scope>
    <source>
        <strain evidence="1 2">G6</strain>
    </source>
</reference>
<gene>
    <name evidence="1" type="ORF">XPG1_0940</name>
</gene>
<proteinExistence type="predicted"/>
<protein>
    <submittedName>
        <fullName evidence="1">Uncharacterized protein</fullName>
    </submittedName>
</protein>
<sequence length="74" mass="8868">MERKKKRIARRMLPFGVKHICFTLNYKKLRGYPQIVGWLVTELIVTHLLKVLGFPQYPISSHPRQPWRFPPQLI</sequence>
<accession>A0A068R390</accession>
<dbReference type="EMBL" id="FO704551">
    <property type="protein sequence ID" value="CDG20595.1"/>
    <property type="molecule type" value="Genomic_DNA"/>
</dbReference>
<dbReference type="Proteomes" id="UP000032735">
    <property type="component" value="Chromosome"/>
</dbReference>
<dbReference type="KEGG" id="xpo:XPG1_0940"/>
<dbReference type="AlphaFoldDB" id="A0A068R390"/>